<comment type="caution">
    <text evidence="1">The sequence shown here is derived from an EMBL/GenBank/DDBJ whole genome shotgun (WGS) entry which is preliminary data.</text>
</comment>
<keyword evidence="2" id="KW-1185">Reference proteome</keyword>
<dbReference type="EMBL" id="JAIWYP010000007">
    <property type="protein sequence ID" value="KAH3795091.1"/>
    <property type="molecule type" value="Genomic_DNA"/>
</dbReference>
<dbReference type="AlphaFoldDB" id="A0A9D4FC45"/>
<name>A0A9D4FC45_DREPO</name>
<organism evidence="1 2">
    <name type="scientific">Dreissena polymorpha</name>
    <name type="common">Zebra mussel</name>
    <name type="synonym">Mytilus polymorpha</name>
    <dbReference type="NCBI Taxonomy" id="45954"/>
    <lineage>
        <taxon>Eukaryota</taxon>
        <taxon>Metazoa</taxon>
        <taxon>Spiralia</taxon>
        <taxon>Lophotrochozoa</taxon>
        <taxon>Mollusca</taxon>
        <taxon>Bivalvia</taxon>
        <taxon>Autobranchia</taxon>
        <taxon>Heteroconchia</taxon>
        <taxon>Euheterodonta</taxon>
        <taxon>Imparidentia</taxon>
        <taxon>Neoheterodontei</taxon>
        <taxon>Myida</taxon>
        <taxon>Dreissenoidea</taxon>
        <taxon>Dreissenidae</taxon>
        <taxon>Dreissena</taxon>
    </lineage>
</organism>
<protein>
    <submittedName>
        <fullName evidence="1">Uncharacterized protein</fullName>
    </submittedName>
</protein>
<evidence type="ECO:0000313" key="2">
    <source>
        <dbReference type="Proteomes" id="UP000828390"/>
    </source>
</evidence>
<dbReference type="Proteomes" id="UP000828390">
    <property type="component" value="Unassembled WGS sequence"/>
</dbReference>
<reference evidence="1" key="1">
    <citation type="journal article" date="2019" name="bioRxiv">
        <title>The Genome of the Zebra Mussel, Dreissena polymorpha: A Resource for Invasive Species Research.</title>
        <authorList>
            <person name="McCartney M.A."/>
            <person name="Auch B."/>
            <person name="Kono T."/>
            <person name="Mallez S."/>
            <person name="Zhang Y."/>
            <person name="Obille A."/>
            <person name="Becker A."/>
            <person name="Abrahante J.E."/>
            <person name="Garbe J."/>
            <person name="Badalamenti J.P."/>
            <person name="Herman A."/>
            <person name="Mangelson H."/>
            <person name="Liachko I."/>
            <person name="Sullivan S."/>
            <person name="Sone E.D."/>
            <person name="Koren S."/>
            <person name="Silverstein K.A.T."/>
            <person name="Beckman K.B."/>
            <person name="Gohl D.M."/>
        </authorList>
    </citation>
    <scope>NUCLEOTIDE SEQUENCE</scope>
    <source>
        <strain evidence="1">Duluth1</strain>
        <tissue evidence="1">Whole animal</tissue>
    </source>
</reference>
<evidence type="ECO:0000313" key="1">
    <source>
        <dbReference type="EMBL" id="KAH3795091.1"/>
    </source>
</evidence>
<accession>A0A9D4FC45</accession>
<sequence>MYLLGPGLVAVHEDGYYEGLVEPVLGGSWSCCRTCGWILRGTCRACTWWVLVLLPCMRMDTTRDL</sequence>
<proteinExistence type="predicted"/>
<reference evidence="1" key="2">
    <citation type="submission" date="2020-11" db="EMBL/GenBank/DDBJ databases">
        <authorList>
            <person name="McCartney M.A."/>
            <person name="Auch B."/>
            <person name="Kono T."/>
            <person name="Mallez S."/>
            <person name="Becker A."/>
            <person name="Gohl D.M."/>
            <person name="Silverstein K.A.T."/>
            <person name="Koren S."/>
            <person name="Bechman K.B."/>
            <person name="Herman A."/>
            <person name="Abrahante J.E."/>
            <person name="Garbe J."/>
        </authorList>
    </citation>
    <scope>NUCLEOTIDE SEQUENCE</scope>
    <source>
        <strain evidence="1">Duluth1</strain>
        <tissue evidence="1">Whole animal</tissue>
    </source>
</reference>
<gene>
    <name evidence="1" type="ORF">DPMN_148636</name>
</gene>